<proteinExistence type="predicted"/>
<reference evidence="2 3" key="1">
    <citation type="submission" date="2021-02" db="EMBL/GenBank/DDBJ databases">
        <title>Characterization of Marinitoga sp. nov. str. BP5-C20A.</title>
        <authorList>
            <person name="Erauso G."/>
            <person name="Postec A."/>
        </authorList>
    </citation>
    <scope>NUCLEOTIDE SEQUENCE [LARGE SCALE GENOMIC DNA]</scope>
    <source>
        <strain evidence="2 3">BP5-C20A</strain>
    </source>
</reference>
<organism evidence="2 3">
    <name type="scientific">Marinitoga aeolica</name>
    <dbReference type="NCBI Taxonomy" id="2809031"/>
    <lineage>
        <taxon>Bacteria</taxon>
        <taxon>Thermotogati</taxon>
        <taxon>Thermotogota</taxon>
        <taxon>Thermotogae</taxon>
        <taxon>Petrotogales</taxon>
        <taxon>Petrotogaceae</taxon>
        <taxon>Marinitoga</taxon>
    </lineage>
</organism>
<dbReference type="EMBL" id="CP069362">
    <property type="protein sequence ID" value="WGS64885.1"/>
    <property type="molecule type" value="Genomic_DNA"/>
</dbReference>
<name>A0ABY8PQK0_9BACT</name>
<evidence type="ECO:0000256" key="1">
    <source>
        <dbReference type="SAM" id="Phobius"/>
    </source>
</evidence>
<gene>
    <name evidence="2" type="ORF">JRV97_11095</name>
</gene>
<sequence length="258" mass="30723">MINNKIKIYIIFFILIAAISIIMGIYLNNKDYNKVFFINDNDELMKKYISSTPIKIEVKMKYLPTYVLNSPTEIIELWRKIIDLPTYNYISPNLDNSENKIYGYIYFLDGRKVYYEFSNNLLINNLTYGSENDEDLLFVKEKLINKIYSLENISRAFLDNDNKIIIFNHEKGVYLKNPKKLIELYQIIEKSSKINSTKKIGEILQSESNPIYVIKILRNNKEFLVLNIYNEKYFSIYYMNNFLYLLEGNFFPFLNSAF</sequence>
<accession>A0ABY8PQK0</accession>
<keyword evidence="1" id="KW-0472">Membrane</keyword>
<dbReference type="Proteomes" id="UP001232493">
    <property type="component" value="Chromosome"/>
</dbReference>
<keyword evidence="1" id="KW-1133">Transmembrane helix</keyword>
<dbReference type="Pfam" id="PF13057">
    <property type="entry name" value="DUF3919"/>
    <property type="match status" value="1"/>
</dbReference>
<evidence type="ECO:0000313" key="2">
    <source>
        <dbReference type="EMBL" id="WGS64885.1"/>
    </source>
</evidence>
<keyword evidence="3" id="KW-1185">Reference proteome</keyword>
<dbReference type="RefSeq" id="WP_280998896.1">
    <property type="nucleotide sequence ID" value="NZ_CP069362.1"/>
</dbReference>
<feature type="transmembrane region" description="Helical" evidence="1">
    <location>
        <begin position="6"/>
        <end position="27"/>
    </location>
</feature>
<evidence type="ECO:0000313" key="3">
    <source>
        <dbReference type="Proteomes" id="UP001232493"/>
    </source>
</evidence>
<keyword evidence="1" id="KW-0812">Transmembrane</keyword>
<protein>
    <submittedName>
        <fullName evidence="2">DUF3919 family protein</fullName>
    </submittedName>
</protein>
<dbReference type="InterPro" id="IPR025031">
    <property type="entry name" value="DUF3919"/>
</dbReference>